<feature type="region of interest" description="Disordered" evidence="1">
    <location>
        <begin position="416"/>
        <end position="451"/>
    </location>
</feature>
<feature type="compositionally biased region" description="Basic and acidic residues" evidence="1">
    <location>
        <begin position="438"/>
        <end position="449"/>
    </location>
</feature>
<feature type="compositionally biased region" description="Acidic residues" evidence="1">
    <location>
        <begin position="523"/>
        <end position="544"/>
    </location>
</feature>
<feature type="compositionally biased region" description="Polar residues" evidence="1">
    <location>
        <begin position="119"/>
        <end position="128"/>
    </location>
</feature>
<feature type="compositionally biased region" description="Basic and acidic residues" evidence="1">
    <location>
        <begin position="62"/>
        <end position="76"/>
    </location>
</feature>
<gene>
    <name evidence="3" type="ORF">LTR09_007972</name>
</gene>
<accession>A0AAJ0GAS8</accession>
<organism evidence="3 4">
    <name type="scientific">Extremus antarcticus</name>
    <dbReference type="NCBI Taxonomy" id="702011"/>
    <lineage>
        <taxon>Eukaryota</taxon>
        <taxon>Fungi</taxon>
        <taxon>Dikarya</taxon>
        <taxon>Ascomycota</taxon>
        <taxon>Pezizomycotina</taxon>
        <taxon>Dothideomycetes</taxon>
        <taxon>Dothideomycetidae</taxon>
        <taxon>Mycosphaerellales</taxon>
        <taxon>Extremaceae</taxon>
        <taxon>Extremus</taxon>
    </lineage>
</organism>
<feature type="region of interest" description="Disordered" evidence="1">
    <location>
        <begin position="522"/>
        <end position="611"/>
    </location>
</feature>
<feature type="compositionally biased region" description="Basic and acidic residues" evidence="1">
    <location>
        <begin position="17"/>
        <end position="49"/>
    </location>
</feature>
<feature type="compositionally biased region" description="Basic and acidic residues" evidence="1">
    <location>
        <begin position="545"/>
        <end position="556"/>
    </location>
</feature>
<dbReference type="AlphaFoldDB" id="A0AAJ0GAS8"/>
<reference evidence="3" key="1">
    <citation type="submission" date="2023-04" db="EMBL/GenBank/DDBJ databases">
        <title>Black Yeasts Isolated from many extreme environments.</title>
        <authorList>
            <person name="Coleine C."/>
            <person name="Stajich J.E."/>
            <person name="Selbmann L."/>
        </authorList>
    </citation>
    <scope>NUCLEOTIDE SEQUENCE</scope>
    <source>
        <strain evidence="3">CCFEE 5312</strain>
    </source>
</reference>
<feature type="compositionally biased region" description="Basic and acidic residues" evidence="1">
    <location>
        <begin position="230"/>
        <end position="243"/>
    </location>
</feature>
<comment type="caution">
    <text evidence="3">The sequence shown here is derived from an EMBL/GenBank/DDBJ whole genome shotgun (WGS) entry which is preliminary data.</text>
</comment>
<protein>
    <submittedName>
        <fullName evidence="3">Uncharacterized protein</fullName>
    </submittedName>
</protein>
<keyword evidence="4" id="KW-1185">Reference proteome</keyword>
<keyword evidence="2" id="KW-1133">Transmembrane helix</keyword>
<dbReference type="EMBL" id="JAWDJX010000029">
    <property type="protein sequence ID" value="KAK3050894.1"/>
    <property type="molecule type" value="Genomic_DNA"/>
</dbReference>
<evidence type="ECO:0000256" key="2">
    <source>
        <dbReference type="SAM" id="Phobius"/>
    </source>
</evidence>
<feature type="region of interest" description="Disordered" evidence="1">
    <location>
        <begin position="15"/>
        <end position="299"/>
    </location>
</feature>
<evidence type="ECO:0000256" key="1">
    <source>
        <dbReference type="SAM" id="MobiDB-lite"/>
    </source>
</evidence>
<feature type="transmembrane region" description="Helical" evidence="2">
    <location>
        <begin position="483"/>
        <end position="507"/>
    </location>
</feature>
<feature type="compositionally biased region" description="Basic and acidic residues" evidence="1">
    <location>
        <begin position="569"/>
        <end position="579"/>
    </location>
</feature>
<evidence type="ECO:0000313" key="4">
    <source>
        <dbReference type="Proteomes" id="UP001271007"/>
    </source>
</evidence>
<proteinExistence type="predicted"/>
<feature type="compositionally biased region" description="Basic and acidic residues" evidence="1">
    <location>
        <begin position="207"/>
        <end position="221"/>
    </location>
</feature>
<name>A0AAJ0GAS8_9PEZI</name>
<sequence length="611" mass="66077">MASSYFTLPSFARAKKNKEDLEKTNPQEPVLKDEDEKFLEKHISTDEAAKAQQSDDATATKITDDGEVKEVSKEEAGGDVIVPETQPESNVDGGDGAADAGGEQAVEQKEEQNAEGGAEQTTEQTMDQTADPAADDPSYDDKMKEKGAEAKKARKAKKGGMDLPSQEEAEAATRGFGAEASATEDKSQGEKRTWKSYIASVRPASRKGNESTAEKLQDQPSKESPQTTEGKGESTDQQSKAEGEASDQQSPTSSRTWTQYATSIVPPMPTIPSIPTSWKPKKADPDAQPQPVYNEDGTINDTETAAQQEREVSVLLDNLNLSSINNRVFPLTAETQKYYERFAQCLKDSINGVPTAYEDMDKLMKEAGPRLEQQFKSMPPFVQTLVKSLPAKMGGVVGPELFAIAGDKPRNDMKTRMEAASRPGTTDSGISLPSGSAEKSEVAEGEDGKKKKRTIPGLKSLVGEKSAVAGMLRSAVTFLQTRFPLLASTTNVVMSLAVFILMFVFWYCHKRGKEVRLAREAAEAEGGDEAEIEEVETSDEEEDGEQKTIEEKGAPEDKDDAEAQPGDDNIEREINEKADALSQPNPSEVLLPGAEGAKQDASAGEQKTDGQ</sequence>
<feature type="compositionally biased region" description="Polar residues" evidence="1">
    <location>
        <begin position="244"/>
        <end position="261"/>
    </location>
</feature>
<feature type="compositionally biased region" description="Polar residues" evidence="1">
    <location>
        <begin position="51"/>
        <end position="61"/>
    </location>
</feature>
<keyword evidence="2" id="KW-0812">Transmembrane</keyword>
<evidence type="ECO:0000313" key="3">
    <source>
        <dbReference type="EMBL" id="KAK3050894.1"/>
    </source>
</evidence>
<feature type="compositionally biased region" description="Basic and acidic residues" evidence="1">
    <location>
        <begin position="139"/>
        <end position="151"/>
    </location>
</feature>
<keyword evidence="2" id="KW-0472">Membrane</keyword>
<dbReference type="Proteomes" id="UP001271007">
    <property type="component" value="Unassembled WGS sequence"/>
</dbReference>
<feature type="compositionally biased region" description="Basic and acidic residues" evidence="1">
    <location>
        <begin position="183"/>
        <end position="193"/>
    </location>
</feature>
<feature type="compositionally biased region" description="Polar residues" evidence="1">
    <location>
        <begin position="423"/>
        <end position="434"/>
    </location>
</feature>